<dbReference type="InterPro" id="IPR018376">
    <property type="entry name" value="Enoyl-CoA_hyd/isom_CS"/>
</dbReference>
<dbReference type="OrthoDB" id="9775794at2"/>
<accession>A0A1X9NID9</accession>
<dbReference type="PANTHER" id="PTHR11941">
    <property type="entry name" value="ENOYL-COA HYDRATASE-RELATED"/>
    <property type="match status" value="1"/>
</dbReference>
<evidence type="ECO:0000256" key="1">
    <source>
        <dbReference type="ARBA" id="ARBA00005254"/>
    </source>
</evidence>
<dbReference type="InterPro" id="IPR014748">
    <property type="entry name" value="Enoyl-CoA_hydra_C"/>
</dbReference>
<comment type="similarity">
    <text evidence="1 3">Belongs to the enoyl-CoA hydratase/isomerase family.</text>
</comment>
<dbReference type="Gene3D" id="3.90.226.10">
    <property type="entry name" value="2-enoyl-CoA Hydratase, Chain A, domain 1"/>
    <property type="match status" value="1"/>
</dbReference>
<dbReference type="GO" id="GO:0016836">
    <property type="term" value="F:hydro-lyase activity"/>
    <property type="evidence" value="ECO:0007669"/>
    <property type="project" value="UniProtKB-ARBA"/>
</dbReference>
<dbReference type="RefSeq" id="WP_085759791.1">
    <property type="nucleotide sequence ID" value="NZ_CP019343.1"/>
</dbReference>
<dbReference type="FunFam" id="3.90.226.10:FF:000009">
    <property type="entry name" value="Carnitinyl-CoA dehydratase"/>
    <property type="match status" value="1"/>
</dbReference>
<dbReference type="Gene3D" id="1.10.12.10">
    <property type="entry name" value="Lyase 2-enoyl-coa Hydratase, Chain A, domain 2"/>
    <property type="match status" value="1"/>
</dbReference>
<dbReference type="AlphaFoldDB" id="A0A1X9NID9"/>
<gene>
    <name evidence="4" type="ORF">BST96_16735</name>
</gene>
<dbReference type="FunFam" id="1.10.12.10:FF:000001">
    <property type="entry name" value="Probable enoyl-CoA hydratase, mitochondrial"/>
    <property type="match status" value="1"/>
</dbReference>
<sequence length="258" mass="28128">MSDALILEKKGHIALLTLNNPPAHTWTPESLLELIEIVEALNADKENYALVITGSGEKFFSAGADLNRFNHDDKAKSFDFSYAFGKSFETLTNYNGVSIAAINGYAMGGGLEVALACDVRIADAHAQMALPECAVGLLPCGLGSQHLSWLVGEQWAKRMILLGERLKTDKALAIGLISEVVESGTVVEKALELAAKVEGQSPTSVRYCKELIMAARSQPLNSVFATEREQFVKLWDSQDQKEGVAAFVEKRKPEWKNA</sequence>
<keyword evidence="2" id="KW-0456">Lyase</keyword>
<dbReference type="Pfam" id="PF00378">
    <property type="entry name" value="ECH_1"/>
    <property type="match status" value="1"/>
</dbReference>
<dbReference type="PROSITE" id="PS00166">
    <property type="entry name" value="ENOYL_COA_HYDRATASE"/>
    <property type="match status" value="1"/>
</dbReference>
<dbReference type="CDD" id="cd06558">
    <property type="entry name" value="crotonase-like"/>
    <property type="match status" value="1"/>
</dbReference>
<dbReference type="Proteomes" id="UP000193450">
    <property type="component" value="Chromosome"/>
</dbReference>
<dbReference type="KEGG" id="osg:BST96_16735"/>
<dbReference type="GO" id="GO:0006635">
    <property type="term" value="P:fatty acid beta-oxidation"/>
    <property type="evidence" value="ECO:0007669"/>
    <property type="project" value="TreeGrafter"/>
</dbReference>
<organism evidence="4 5">
    <name type="scientific">Oceanicoccus sagamiensis</name>
    <dbReference type="NCBI Taxonomy" id="716816"/>
    <lineage>
        <taxon>Bacteria</taxon>
        <taxon>Pseudomonadati</taxon>
        <taxon>Pseudomonadota</taxon>
        <taxon>Gammaproteobacteria</taxon>
        <taxon>Cellvibrionales</taxon>
        <taxon>Spongiibacteraceae</taxon>
        <taxon>Oceanicoccus</taxon>
    </lineage>
</organism>
<protein>
    <submittedName>
        <fullName evidence="4">Enoyl-CoA hydratase</fullName>
    </submittedName>
</protein>
<reference evidence="4 5" key="1">
    <citation type="submission" date="2016-11" db="EMBL/GenBank/DDBJ databases">
        <title>Trade-off between light-utilization and light-protection in marine flavobacteria.</title>
        <authorList>
            <person name="Kumagai Y."/>
        </authorList>
    </citation>
    <scope>NUCLEOTIDE SEQUENCE [LARGE SCALE GENOMIC DNA]</scope>
    <source>
        <strain evidence="4 5">NBRC 107125</strain>
    </source>
</reference>
<dbReference type="InterPro" id="IPR001753">
    <property type="entry name" value="Enoyl-CoA_hydra/iso"/>
</dbReference>
<dbReference type="EMBL" id="CP019343">
    <property type="protein sequence ID" value="ARN75605.1"/>
    <property type="molecule type" value="Genomic_DNA"/>
</dbReference>
<dbReference type="STRING" id="716816.BST96_16735"/>
<dbReference type="InterPro" id="IPR029045">
    <property type="entry name" value="ClpP/crotonase-like_dom_sf"/>
</dbReference>
<keyword evidence="5" id="KW-1185">Reference proteome</keyword>
<evidence type="ECO:0000256" key="3">
    <source>
        <dbReference type="RuleBase" id="RU003707"/>
    </source>
</evidence>
<dbReference type="PANTHER" id="PTHR11941:SF141">
    <property type="entry name" value="ENOYL-COA HYDRATASE_ISOMERASE-RELATED"/>
    <property type="match status" value="1"/>
</dbReference>
<proteinExistence type="inferred from homology"/>
<dbReference type="SUPFAM" id="SSF52096">
    <property type="entry name" value="ClpP/crotonase"/>
    <property type="match status" value="1"/>
</dbReference>
<dbReference type="NCBIfam" id="NF006566">
    <property type="entry name" value="PRK09076.1"/>
    <property type="match status" value="1"/>
</dbReference>
<evidence type="ECO:0000256" key="2">
    <source>
        <dbReference type="ARBA" id="ARBA00023239"/>
    </source>
</evidence>
<evidence type="ECO:0000313" key="5">
    <source>
        <dbReference type="Proteomes" id="UP000193450"/>
    </source>
</evidence>
<name>A0A1X9NID9_9GAMM</name>
<evidence type="ECO:0000313" key="4">
    <source>
        <dbReference type="EMBL" id="ARN75605.1"/>
    </source>
</evidence>